<feature type="transmembrane region" description="Helical" evidence="1">
    <location>
        <begin position="6"/>
        <end position="25"/>
    </location>
</feature>
<keyword evidence="1" id="KW-0812">Transmembrane</keyword>
<organism evidence="2 3">
    <name type="scientific">Berkelbacteria bacterium GW2011_GWA2_35_9</name>
    <dbReference type="NCBI Taxonomy" id="1618333"/>
    <lineage>
        <taxon>Bacteria</taxon>
        <taxon>Candidatus Berkelbacteria</taxon>
    </lineage>
</organism>
<keyword evidence="1" id="KW-0472">Membrane</keyword>
<name>A0A0G0G8A2_9BACT</name>
<dbReference type="AlphaFoldDB" id="A0A0G0G8A2"/>
<sequence length="162" mass="18394">MNIKWSRIIGLIVIILLLFGVFYEFKKYKGSNSISGKKEIAVDEEKSQELLDKVNNFGSADLRGEVVSVDKDAQKIVVKVLDYSPTREIPDEIRSYFIVGENEQKTAQLNSFSKVTTGKLEDLDGKESSFDSIKEGQKVLFFGYENLRSLSSFIPREARILE</sequence>
<accession>A0A0G0G8A2</accession>
<protein>
    <submittedName>
        <fullName evidence="2">Uncharacterized protein</fullName>
    </submittedName>
</protein>
<evidence type="ECO:0000313" key="2">
    <source>
        <dbReference type="EMBL" id="KKP87947.1"/>
    </source>
</evidence>
<comment type="caution">
    <text evidence="2">The sequence shown here is derived from an EMBL/GenBank/DDBJ whole genome shotgun (WGS) entry which is preliminary data.</text>
</comment>
<proteinExistence type="predicted"/>
<dbReference type="Proteomes" id="UP000034316">
    <property type="component" value="Unassembled WGS sequence"/>
</dbReference>
<evidence type="ECO:0000256" key="1">
    <source>
        <dbReference type="SAM" id="Phobius"/>
    </source>
</evidence>
<keyword evidence="1" id="KW-1133">Transmembrane helix</keyword>
<evidence type="ECO:0000313" key="3">
    <source>
        <dbReference type="Proteomes" id="UP000034316"/>
    </source>
</evidence>
<dbReference type="STRING" id="1618333.UR93_C0026G0003"/>
<gene>
    <name evidence="2" type="ORF">UR93_C0026G0003</name>
</gene>
<dbReference type="EMBL" id="LBRB01000026">
    <property type="protein sequence ID" value="KKP87947.1"/>
    <property type="molecule type" value="Genomic_DNA"/>
</dbReference>
<reference evidence="2 3" key="1">
    <citation type="journal article" date="2015" name="Nature">
        <title>rRNA introns, odd ribosomes, and small enigmatic genomes across a large radiation of phyla.</title>
        <authorList>
            <person name="Brown C.T."/>
            <person name="Hug L.A."/>
            <person name="Thomas B.C."/>
            <person name="Sharon I."/>
            <person name="Castelle C.J."/>
            <person name="Singh A."/>
            <person name="Wilkins M.J."/>
            <person name="Williams K.H."/>
            <person name="Banfield J.F."/>
        </authorList>
    </citation>
    <scope>NUCLEOTIDE SEQUENCE [LARGE SCALE GENOMIC DNA]</scope>
</reference>